<comment type="caution">
    <text evidence="1">The sequence shown here is derived from an EMBL/GenBank/DDBJ whole genome shotgun (WGS) entry which is preliminary data.</text>
</comment>
<evidence type="ECO:0000313" key="1">
    <source>
        <dbReference type="EMBL" id="KAF2095963.1"/>
    </source>
</evidence>
<organism evidence="1 2">
    <name type="scientific">Rhizodiscina lignyota</name>
    <dbReference type="NCBI Taxonomy" id="1504668"/>
    <lineage>
        <taxon>Eukaryota</taxon>
        <taxon>Fungi</taxon>
        <taxon>Dikarya</taxon>
        <taxon>Ascomycota</taxon>
        <taxon>Pezizomycotina</taxon>
        <taxon>Dothideomycetes</taxon>
        <taxon>Pleosporomycetidae</taxon>
        <taxon>Aulographales</taxon>
        <taxon>Rhizodiscinaceae</taxon>
        <taxon>Rhizodiscina</taxon>
    </lineage>
</organism>
<keyword evidence="2" id="KW-1185">Reference proteome</keyword>
<proteinExistence type="predicted"/>
<dbReference type="OrthoDB" id="58379at2759"/>
<dbReference type="AlphaFoldDB" id="A0A9P4IAR5"/>
<dbReference type="PANTHER" id="PTHR38696:SF1">
    <property type="entry name" value="MEDIATOR OF RNA POLYMERASE II TRANSCRIPTION SUBUNIT 13"/>
    <property type="match status" value="1"/>
</dbReference>
<reference evidence="1" key="1">
    <citation type="journal article" date="2020" name="Stud. Mycol.">
        <title>101 Dothideomycetes genomes: a test case for predicting lifestyles and emergence of pathogens.</title>
        <authorList>
            <person name="Haridas S."/>
            <person name="Albert R."/>
            <person name="Binder M."/>
            <person name="Bloem J."/>
            <person name="Labutti K."/>
            <person name="Salamov A."/>
            <person name="Andreopoulos B."/>
            <person name="Baker S."/>
            <person name="Barry K."/>
            <person name="Bills G."/>
            <person name="Bluhm B."/>
            <person name="Cannon C."/>
            <person name="Castanera R."/>
            <person name="Culley D."/>
            <person name="Daum C."/>
            <person name="Ezra D."/>
            <person name="Gonzalez J."/>
            <person name="Henrissat B."/>
            <person name="Kuo A."/>
            <person name="Liang C."/>
            <person name="Lipzen A."/>
            <person name="Lutzoni F."/>
            <person name="Magnuson J."/>
            <person name="Mondo S."/>
            <person name="Nolan M."/>
            <person name="Ohm R."/>
            <person name="Pangilinan J."/>
            <person name="Park H.-J."/>
            <person name="Ramirez L."/>
            <person name="Alfaro M."/>
            <person name="Sun H."/>
            <person name="Tritt A."/>
            <person name="Yoshinaga Y."/>
            <person name="Zwiers L.-H."/>
            <person name="Turgeon B."/>
            <person name="Goodwin S."/>
            <person name="Spatafora J."/>
            <person name="Crous P."/>
            <person name="Grigoriev I."/>
        </authorList>
    </citation>
    <scope>NUCLEOTIDE SEQUENCE</scope>
    <source>
        <strain evidence="1">CBS 133067</strain>
    </source>
</reference>
<protein>
    <submittedName>
        <fullName evidence="1">Uncharacterized protein</fullName>
    </submittedName>
</protein>
<accession>A0A9P4IAR5</accession>
<dbReference type="PANTHER" id="PTHR38696">
    <property type="entry name" value="MEDIATOR OF RNA POLYMERASE II TRANSCRIPTION SUBUNIT 13"/>
    <property type="match status" value="1"/>
</dbReference>
<name>A0A9P4IAR5_9PEZI</name>
<dbReference type="EMBL" id="ML978130">
    <property type="protein sequence ID" value="KAF2095963.1"/>
    <property type="molecule type" value="Genomic_DNA"/>
</dbReference>
<sequence length="213" mass="23848">MISLVRQTIAGAWPRGIQEERLYVGSHEFKLKGNPWRGAGDENIHAKRLIRSILKALFNVGWVLAFSTDASKKQMDKDTLIFRHQDPAPAPREWACVGFSMSNKIRLIDCPPELATSVLRSLGPMVRRSENHSSVGGVYEIVLNAHVWYATGIDSMLARETLLKLTEALEDHGFTVYASIDQKASGAENMSENDTWHCCRSVGWQQGLPVYHA</sequence>
<gene>
    <name evidence="1" type="ORF">NA57DRAFT_43365</name>
</gene>
<dbReference type="Proteomes" id="UP000799772">
    <property type="component" value="Unassembled WGS sequence"/>
</dbReference>
<evidence type="ECO:0000313" key="2">
    <source>
        <dbReference type="Proteomes" id="UP000799772"/>
    </source>
</evidence>